<dbReference type="GO" id="GO:0003978">
    <property type="term" value="F:UDP-glucose 4-epimerase activity"/>
    <property type="evidence" value="ECO:0007669"/>
    <property type="project" value="UniProtKB-EC"/>
</dbReference>
<evidence type="ECO:0000313" key="3">
    <source>
        <dbReference type="EMBL" id="CUH35096.1"/>
    </source>
</evidence>
<dbReference type="InterPro" id="IPR050177">
    <property type="entry name" value="Lipid_A_modif_metabolic_enz"/>
</dbReference>
<dbReference type="Gene3D" id="3.40.50.720">
    <property type="entry name" value="NAD(P)-binding Rossmann-like Domain"/>
    <property type="match status" value="1"/>
</dbReference>
<dbReference type="PANTHER" id="PTHR43245:SF55">
    <property type="entry name" value="NAD(P)-BINDING DOMAIN-CONTAINING PROTEIN"/>
    <property type="match status" value="1"/>
</dbReference>
<organism evidence="3 4">
    <name type="scientific">Jannaschia seosinensis</name>
    <dbReference type="NCBI Taxonomy" id="313367"/>
    <lineage>
        <taxon>Bacteria</taxon>
        <taxon>Pseudomonadati</taxon>
        <taxon>Pseudomonadota</taxon>
        <taxon>Alphaproteobacteria</taxon>
        <taxon>Rhodobacterales</taxon>
        <taxon>Roseobacteraceae</taxon>
        <taxon>Jannaschia</taxon>
    </lineage>
</organism>
<dbReference type="InterPro" id="IPR001509">
    <property type="entry name" value="Epimerase_deHydtase"/>
</dbReference>
<gene>
    <name evidence="3" type="primary">galE_4</name>
    <name evidence="3" type="ORF">JSE7799_01088</name>
</gene>
<dbReference type="Proteomes" id="UP000049455">
    <property type="component" value="Unassembled WGS sequence"/>
</dbReference>
<sequence>MRVALTGATGLVGYRIARHLARRGHAVLALGRRPVDLPGVAHRRFELAGALPDLGEVDALVHAALSHLPGRYRGGEGEDSAGFRRDNLDGTLRLFAHARACGVGRIVFLSSRAVYDGYPPGTALEDGLPARPAGLYGSVKAEGEAALADMVGDGAAVASLRATGIYGASAPGHPHKWADLFAAFDAGEAVAPRVGTELHGDDLASAVDLLLRAEAAALRPLTFNASDIVLDRRDLLATYAELAGGAGRLPPRGDPARVSVMRCDRLRQLGWTPRGMAGFRQSLRDMLAREAGSAVPEGGETRQSAKEP</sequence>
<dbReference type="CDD" id="cd08946">
    <property type="entry name" value="SDR_e"/>
    <property type="match status" value="1"/>
</dbReference>
<dbReference type="EMBL" id="CYPR01000060">
    <property type="protein sequence ID" value="CUH35096.1"/>
    <property type="molecule type" value="Genomic_DNA"/>
</dbReference>
<evidence type="ECO:0000259" key="2">
    <source>
        <dbReference type="Pfam" id="PF01370"/>
    </source>
</evidence>
<proteinExistence type="predicted"/>
<name>A0A0M7B8V7_9RHOB</name>
<dbReference type="SUPFAM" id="SSF51735">
    <property type="entry name" value="NAD(P)-binding Rossmann-fold domains"/>
    <property type="match status" value="1"/>
</dbReference>
<accession>A0A0M7B8V7</accession>
<dbReference type="EC" id="5.1.3.2" evidence="3"/>
<evidence type="ECO:0000256" key="1">
    <source>
        <dbReference type="SAM" id="MobiDB-lite"/>
    </source>
</evidence>
<dbReference type="STRING" id="313367.JSE7799_01088"/>
<evidence type="ECO:0000313" key="4">
    <source>
        <dbReference type="Proteomes" id="UP000049455"/>
    </source>
</evidence>
<feature type="compositionally biased region" description="Basic and acidic residues" evidence="1">
    <location>
        <begin position="299"/>
        <end position="308"/>
    </location>
</feature>
<dbReference type="Pfam" id="PF01370">
    <property type="entry name" value="Epimerase"/>
    <property type="match status" value="1"/>
</dbReference>
<protein>
    <submittedName>
        <fullName evidence="3">UDP-glucose 4-epimerase</fullName>
        <ecNumber evidence="3">5.1.3.2</ecNumber>
    </submittedName>
</protein>
<dbReference type="PANTHER" id="PTHR43245">
    <property type="entry name" value="BIFUNCTIONAL POLYMYXIN RESISTANCE PROTEIN ARNA"/>
    <property type="match status" value="1"/>
</dbReference>
<keyword evidence="4" id="KW-1185">Reference proteome</keyword>
<dbReference type="InterPro" id="IPR036291">
    <property type="entry name" value="NAD(P)-bd_dom_sf"/>
</dbReference>
<reference evidence="3 4" key="1">
    <citation type="submission" date="2015-09" db="EMBL/GenBank/DDBJ databases">
        <authorList>
            <person name="Jackson K.R."/>
            <person name="Lunt B.L."/>
            <person name="Fisher J.N.B."/>
            <person name="Gardner A.V."/>
            <person name="Bailey M.E."/>
            <person name="Deus L.M."/>
            <person name="Earl A.S."/>
            <person name="Gibby P.D."/>
            <person name="Hartmann K.A."/>
            <person name="Liu J.E."/>
            <person name="Manci A.M."/>
            <person name="Nielsen D.A."/>
            <person name="Solomon M.B."/>
            <person name="Breakwell D.P."/>
            <person name="Burnett S.H."/>
            <person name="Grose J.H."/>
        </authorList>
    </citation>
    <scope>NUCLEOTIDE SEQUENCE [LARGE SCALE GENOMIC DNA]</scope>
    <source>
        <strain evidence="3 4">CECT 7799</strain>
    </source>
</reference>
<feature type="region of interest" description="Disordered" evidence="1">
    <location>
        <begin position="289"/>
        <end position="308"/>
    </location>
</feature>
<dbReference type="OrthoDB" id="9814124at2"/>
<feature type="domain" description="NAD-dependent epimerase/dehydratase" evidence="2">
    <location>
        <begin position="4"/>
        <end position="224"/>
    </location>
</feature>
<dbReference type="AlphaFoldDB" id="A0A0M7B8V7"/>
<keyword evidence="3" id="KW-0413">Isomerase</keyword>